<keyword evidence="6" id="KW-0274">FAD</keyword>
<gene>
    <name evidence="8" type="ORF">P170DRAFT_475243</name>
</gene>
<dbReference type="SUPFAM" id="SSF51905">
    <property type="entry name" value="FAD/NAD(P)-binding domain"/>
    <property type="match status" value="1"/>
</dbReference>
<evidence type="ECO:0000313" key="9">
    <source>
        <dbReference type="Proteomes" id="UP000234275"/>
    </source>
</evidence>
<proteinExistence type="inferred from homology"/>
<dbReference type="Proteomes" id="UP000234275">
    <property type="component" value="Unassembled WGS sequence"/>
</dbReference>
<feature type="binding site" evidence="5">
    <location>
        <position position="432"/>
    </location>
    <ligand>
        <name>FAD</name>
        <dbReference type="ChEBI" id="CHEBI:57692"/>
    </ligand>
</feature>
<dbReference type="AlphaFoldDB" id="A0A2I2G7R2"/>
<dbReference type="InterPro" id="IPR050703">
    <property type="entry name" value="Flavin_MAO"/>
</dbReference>
<dbReference type="VEuPathDB" id="FungiDB:P170DRAFT_475243"/>
<feature type="binding site" evidence="5">
    <location>
        <position position="20"/>
    </location>
    <ligand>
        <name>FAD</name>
        <dbReference type="ChEBI" id="CHEBI:57692"/>
    </ligand>
</feature>
<dbReference type="EC" id="1.4.3.-" evidence="6"/>
<dbReference type="Gene3D" id="1.10.405.10">
    <property type="entry name" value="Guanine Nucleotide Dissociation Inhibitor, domain 1"/>
    <property type="match status" value="1"/>
</dbReference>
<dbReference type="SUPFAM" id="SSF54373">
    <property type="entry name" value="FAD-linked reductases, C-terminal domain"/>
    <property type="match status" value="1"/>
</dbReference>
<dbReference type="Gene3D" id="3.90.660.10">
    <property type="match status" value="1"/>
</dbReference>
<evidence type="ECO:0000256" key="5">
    <source>
        <dbReference type="PIRSR" id="PIRSR601613-1"/>
    </source>
</evidence>
<dbReference type="Gene3D" id="3.50.50.60">
    <property type="entry name" value="FAD/NAD(P)-binding domain"/>
    <property type="match status" value="1"/>
</dbReference>
<protein>
    <recommendedName>
        <fullName evidence="6">Amine oxidase</fullName>
        <ecNumber evidence="6">1.4.3.-</ecNumber>
    </recommendedName>
</protein>
<feature type="binding site" evidence="5">
    <location>
        <position position="347"/>
    </location>
    <ligand>
        <name>substrate</name>
    </ligand>
</feature>
<comment type="catalytic activity">
    <reaction evidence="4">
        <text>a secondary aliphatic amine + O2 + H2O = a primary amine + an aldehyde + H2O2</text>
        <dbReference type="Rhea" id="RHEA:26414"/>
        <dbReference type="ChEBI" id="CHEBI:15377"/>
        <dbReference type="ChEBI" id="CHEBI:15379"/>
        <dbReference type="ChEBI" id="CHEBI:16240"/>
        <dbReference type="ChEBI" id="CHEBI:17478"/>
        <dbReference type="ChEBI" id="CHEBI:58855"/>
        <dbReference type="ChEBI" id="CHEBI:65296"/>
        <dbReference type="EC" id="1.4.3.4"/>
    </reaction>
</comment>
<dbReference type="InterPro" id="IPR036188">
    <property type="entry name" value="FAD/NAD-bd_sf"/>
</dbReference>
<dbReference type="GO" id="GO:0097621">
    <property type="term" value="F:monoamine oxidase activity"/>
    <property type="evidence" value="ECO:0007669"/>
    <property type="project" value="UniProtKB-EC"/>
</dbReference>
<accession>A0A2I2G7R2</accession>
<dbReference type="OrthoDB" id="5046242at2759"/>
<dbReference type="EMBL" id="MSFO01000004">
    <property type="protein sequence ID" value="PLB48911.1"/>
    <property type="molecule type" value="Genomic_DNA"/>
</dbReference>
<evidence type="ECO:0000313" key="8">
    <source>
        <dbReference type="EMBL" id="PLB48911.1"/>
    </source>
</evidence>
<feature type="binding site" evidence="5">
    <location>
        <position position="240"/>
    </location>
    <ligand>
        <name>FAD</name>
        <dbReference type="ChEBI" id="CHEBI:57692"/>
    </ligand>
</feature>
<evidence type="ECO:0000256" key="6">
    <source>
        <dbReference type="RuleBase" id="RU362067"/>
    </source>
</evidence>
<dbReference type="PRINTS" id="PR00757">
    <property type="entry name" value="AMINEOXDASEF"/>
</dbReference>
<evidence type="ECO:0000256" key="1">
    <source>
        <dbReference type="ARBA" id="ARBA00001974"/>
    </source>
</evidence>
<dbReference type="GeneID" id="36560936"/>
<dbReference type="InterPro" id="IPR002937">
    <property type="entry name" value="Amino_oxidase"/>
</dbReference>
<keyword evidence="6" id="KW-0285">Flavoprotein</keyword>
<evidence type="ECO:0000256" key="2">
    <source>
        <dbReference type="ARBA" id="ARBA00005995"/>
    </source>
</evidence>
<comment type="caution">
    <text evidence="8">The sequence shown here is derived from an EMBL/GenBank/DDBJ whole genome shotgun (WGS) entry which is preliminary data.</text>
</comment>
<feature type="binding site" evidence="5">
    <location>
        <begin position="39"/>
        <end position="40"/>
    </location>
    <ligand>
        <name>FAD</name>
        <dbReference type="ChEBI" id="CHEBI:57692"/>
    </ligand>
</feature>
<comment type="cofactor">
    <cofactor evidence="1 6">
        <name>FAD</name>
        <dbReference type="ChEBI" id="CHEBI:57692"/>
    </cofactor>
</comment>
<evidence type="ECO:0000259" key="7">
    <source>
        <dbReference type="Pfam" id="PF01593"/>
    </source>
</evidence>
<dbReference type="STRING" id="1392250.A0A2I2G7R2"/>
<keyword evidence="3 6" id="KW-0560">Oxidoreductase</keyword>
<comment type="similarity">
    <text evidence="2 6">Belongs to the flavin monoamine oxidase family.</text>
</comment>
<name>A0A2I2G7R2_9EURO</name>
<dbReference type="PANTHER" id="PTHR43563:SF14">
    <property type="entry name" value="AMINE OXIDASE"/>
    <property type="match status" value="1"/>
</dbReference>
<evidence type="ECO:0000256" key="3">
    <source>
        <dbReference type="ARBA" id="ARBA00023002"/>
    </source>
</evidence>
<dbReference type="PANTHER" id="PTHR43563">
    <property type="entry name" value="AMINE OXIDASE"/>
    <property type="match status" value="1"/>
</dbReference>
<feature type="domain" description="Amine oxidase" evidence="7">
    <location>
        <begin position="19"/>
        <end position="451"/>
    </location>
</feature>
<reference evidence="8 9" key="1">
    <citation type="submission" date="2016-12" db="EMBL/GenBank/DDBJ databases">
        <title>The genomes of Aspergillus section Nigri reveals drivers in fungal speciation.</title>
        <authorList>
            <consortium name="DOE Joint Genome Institute"/>
            <person name="Vesth T.C."/>
            <person name="Nybo J."/>
            <person name="Theobald S."/>
            <person name="Brandl J."/>
            <person name="Frisvad J.C."/>
            <person name="Nielsen K.F."/>
            <person name="Lyhne E.K."/>
            <person name="Kogle M.E."/>
            <person name="Kuo A."/>
            <person name="Riley R."/>
            <person name="Clum A."/>
            <person name="Nolan M."/>
            <person name="Lipzen A."/>
            <person name="Salamov A."/>
            <person name="Henrissat B."/>
            <person name="Wiebenga A."/>
            <person name="De Vries R.P."/>
            <person name="Grigoriev I.V."/>
            <person name="Mortensen U.H."/>
            <person name="Andersen M.R."/>
            <person name="Baker S.E."/>
        </authorList>
    </citation>
    <scope>NUCLEOTIDE SEQUENCE [LARGE SCALE GENOMIC DNA]</scope>
    <source>
        <strain evidence="8 9">IBT 23096</strain>
    </source>
</reference>
<dbReference type="InterPro" id="IPR001613">
    <property type="entry name" value="Flavin_amine_oxidase"/>
</dbReference>
<organism evidence="8 9">
    <name type="scientific">Aspergillus steynii IBT 23096</name>
    <dbReference type="NCBI Taxonomy" id="1392250"/>
    <lineage>
        <taxon>Eukaryota</taxon>
        <taxon>Fungi</taxon>
        <taxon>Dikarya</taxon>
        <taxon>Ascomycota</taxon>
        <taxon>Pezizomycotina</taxon>
        <taxon>Eurotiomycetes</taxon>
        <taxon>Eurotiomycetidae</taxon>
        <taxon>Eurotiales</taxon>
        <taxon>Aspergillaceae</taxon>
        <taxon>Aspergillus</taxon>
        <taxon>Aspergillus subgen. Circumdati</taxon>
    </lineage>
</organism>
<dbReference type="RefSeq" id="XP_024704213.1">
    <property type="nucleotide sequence ID" value="XM_024853238.1"/>
</dbReference>
<evidence type="ECO:0000256" key="4">
    <source>
        <dbReference type="ARBA" id="ARBA00048448"/>
    </source>
</evidence>
<dbReference type="Pfam" id="PF01593">
    <property type="entry name" value="Amino_oxidase"/>
    <property type="match status" value="1"/>
</dbReference>
<sequence>MAKDTEAQQYDVVIVGAGLSGLQAAQSIQAAGFKVCVLEAIDRVGGKTLTTKSCEEGFNDLGASWINDTNQSEMFRLYQKYGLETEIQRDCGDTLIQSVDGNTVIVPYGQLPGDPDVLLRLLQAFRDECSLISLDNPTASSRAREIDQFTFREFSIERGKSSEAASIADVLSVSLLGVESDEVSALYMLLYFKSGAGIDNIISDQKNGGQYLRCRQGNQTVAQKMAEELGPGVIFLHMPVTRIDQPRRGICTVHTQSGRNFKCRKVIISIPTSLYHGITFSPPLPEKKVILRDNTTTGYYTKMIYVFSEPWWHKAGLSGVLDSDKGPIIFSRDTSIPQDNQWSITCFLAGDRGRNWSKLTRASRHQHTWDQFNQCFGKFTEVPRPANTLEMEWTKEAFFLGAPCPITTPGVLSAVGGEIATPVGNVHFVGTETSREWRGYMEGAIRSGLRGGAEVVRSLEDTVSRL</sequence>
<keyword evidence="9" id="KW-1185">Reference proteome</keyword>